<feature type="compositionally biased region" description="Polar residues" evidence="7">
    <location>
        <begin position="575"/>
        <end position="605"/>
    </location>
</feature>
<dbReference type="InterPro" id="IPR019786">
    <property type="entry name" value="Zinc_finger_PHD-type_CS"/>
</dbReference>
<gene>
    <name evidence="10" type="ORF">J4Q44_G00098450</name>
</gene>
<evidence type="ECO:0000313" key="10">
    <source>
        <dbReference type="EMBL" id="KAK6320738.1"/>
    </source>
</evidence>
<keyword evidence="4" id="KW-0862">Zinc</keyword>
<proteinExistence type="inferred from homology"/>
<dbReference type="InterPro" id="IPR019787">
    <property type="entry name" value="Znf_PHD-finger"/>
</dbReference>
<feature type="compositionally biased region" description="Gly residues" evidence="7">
    <location>
        <begin position="427"/>
        <end position="446"/>
    </location>
</feature>
<keyword evidence="3 6" id="KW-0863">Zinc-finger</keyword>
<evidence type="ECO:0000259" key="8">
    <source>
        <dbReference type="PROSITE" id="PS50016"/>
    </source>
</evidence>
<feature type="compositionally biased region" description="Low complexity" evidence="7">
    <location>
        <begin position="523"/>
        <end position="535"/>
    </location>
</feature>
<feature type="compositionally biased region" description="Low complexity" evidence="7">
    <location>
        <begin position="402"/>
        <end position="413"/>
    </location>
</feature>
<dbReference type="InterPro" id="IPR011011">
    <property type="entry name" value="Znf_FYVE_PHD"/>
</dbReference>
<dbReference type="Proteomes" id="UP001356427">
    <property type="component" value="Unassembled WGS sequence"/>
</dbReference>
<dbReference type="EMBL" id="JAGTTL010000007">
    <property type="protein sequence ID" value="KAK6320738.1"/>
    <property type="molecule type" value="Genomic_DNA"/>
</dbReference>
<feature type="domain" description="PHD-type" evidence="9">
    <location>
        <begin position="95"/>
        <end position="209"/>
    </location>
</feature>
<dbReference type="FunFam" id="3.30.40.10:FF:000030">
    <property type="entry name" value="Protein Jade-1 isoform 1"/>
    <property type="match status" value="1"/>
</dbReference>
<feature type="region of interest" description="Disordered" evidence="7">
    <location>
        <begin position="396"/>
        <end position="723"/>
    </location>
</feature>
<evidence type="ECO:0000256" key="7">
    <source>
        <dbReference type="SAM" id="MobiDB-lite"/>
    </source>
</evidence>
<feature type="compositionally biased region" description="Polar residues" evidence="7">
    <location>
        <begin position="713"/>
        <end position="723"/>
    </location>
</feature>
<keyword evidence="11" id="KW-1185">Reference proteome</keyword>
<dbReference type="GO" id="GO:0000123">
    <property type="term" value="C:histone acetyltransferase complex"/>
    <property type="evidence" value="ECO:0007669"/>
    <property type="project" value="TreeGrafter"/>
</dbReference>
<evidence type="ECO:0000256" key="5">
    <source>
        <dbReference type="ARBA" id="ARBA00038371"/>
    </source>
</evidence>
<dbReference type="SUPFAM" id="SSF57903">
    <property type="entry name" value="FYVE/PHD zinc finger"/>
    <property type="match status" value="1"/>
</dbReference>
<feature type="compositionally biased region" description="Polar residues" evidence="7">
    <location>
        <begin position="474"/>
        <end position="487"/>
    </location>
</feature>
<accession>A0AAN8LZU5</accession>
<dbReference type="InterPro" id="IPR050701">
    <property type="entry name" value="Histone_Mod_Regulator"/>
</dbReference>
<evidence type="ECO:0000256" key="4">
    <source>
        <dbReference type="ARBA" id="ARBA00022833"/>
    </source>
</evidence>
<dbReference type="Pfam" id="PF13831">
    <property type="entry name" value="PHD_2"/>
    <property type="match status" value="1"/>
</dbReference>
<feature type="domain" description="PHD-type" evidence="8">
    <location>
        <begin position="43"/>
        <end position="93"/>
    </location>
</feature>
<dbReference type="PROSITE" id="PS50016">
    <property type="entry name" value="ZF_PHD_2"/>
    <property type="match status" value="1"/>
</dbReference>
<comment type="caution">
    <text evidence="10">The sequence shown here is derived from an EMBL/GenBank/DDBJ whole genome shotgun (WGS) entry which is preliminary data.</text>
</comment>
<dbReference type="SMART" id="SM00249">
    <property type="entry name" value="PHD"/>
    <property type="match status" value="2"/>
</dbReference>
<reference evidence="10 11" key="1">
    <citation type="submission" date="2021-04" db="EMBL/GenBank/DDBJ databases">
        <authorList>
            <person name="De Guttry C."/>
            <person name="Zahm M."/>
            <person name="Klopp C."/>
            <person name="Cabau C."/>
            <person name="Louis A."/>
            <person name="Berthelot C."/>
            <person name="Parey E."/>
            <person name="Roest Crollius H."/>
            <person name="Montfort J."/>
            <person name="Robinson-Rechavi M."/>
            <person name="Bucao C."/>
            <person name="Bouchez O."/>
            <person name="Gislard M."/>
            <person name="Lluch J."/>
            <person name="Milhes M."/>
            <person name="Lampietro C."/>
            <person name="Lopez Roques C."/>
            <person name="Donnadieu C."/>
            <person name="Braasch I."/>
            <person name="Desvignes T."/>
            <person name="Postlethwait J."/>
            <person name="Bobe J."/>
            <person name="Wedekind C."/>
            <person name="Guiguen Y."/>
        </authorList>
    </citation>
    <scope>NUCLEOTIDE SEQUENCE [LARGE SCALE GENOMIC DNA]</scope>
    <source>
        <strain evidence="10">Cs_M1</strain>
        <tissue evidence="10">Blood</tissue>
    </source>
</reference>
<evidence type="ECO:0000313" key="11">
    <source>
        <dbReference type="Proteomes" id="UP001356427"/>
    </source>
</evidence>
<comment type="similarity">
    <text evidence="5">Belongs to the JADE family.</text>
</comment>
<dbReference type="GO" id="GO:0008270">
    <property type="term" value="F:zinc ion binding"/>
    <property type="evidence" value="ECO:0007669"/>
    <property type="project" value="UniProtKB-KW"/>
</dbReference>
<keyword evidence="2" id="KW-0677">Repeat</keyword>
<dbReference type="GO" id="GO:0006357">
    <property type="term" value="P:regulation of transcription by RNA polymerase II"/>
    <property type="evidence" value="ECO:0007669"/>
    <property type="project" value="TreeGrafter"/>
</dbReference>
<dbReference type="InterPro" id="IPR001965">
    <property type="entry name" value="Znf_PHD"/>
</dbReference>
<dbReference type="InterPro" id="IPR034732">
    <property type="entry name" value="EPHD"/>
</dbReference>
<sequence length="723" mass="78229">MGEGPVDELTLERTMEALERQCHDNMNHAIDTVEGLGIEYDEDVLCDVCRSPDSEEGNDMVFCDKCNICVHQACYGIVKVPEGNWLCRTCALGIDPQCQLCPIKGGAMKATRAGTKWAHVSCALWIPEVSIACPERMEPITKVSHIPPSRWALICSLCKLKTGACIQCSVKNCTIPFHVTCAFEHSLEMKTILDEGDEVKFKSYCLKHSKPKNQASSDPPAPGLSPSQPAHSPARPKPPIDPERGGLRAQRLLELEEGFYTLIHPEELALNLGLPRTLLDFIYQYWKLKRKSNFNRALLPPSEEENLLLLPHEDSIHTRMRMFMHLRQDLERVRNLCYMVSRREKLKLSQSKAQEQIFNLHVKLLNQEVSAGLPVLFPVESMLFRPPPRITLKLKMPKVSLGNGKTGSKSGNGPLCPDNSGNVHQRSGGGGGLGKGGGWGREGGGLHSLQGRGRREERSSGSLSTSGQSRREVSTATGPALTNSTARGSALTIKPTGKPLTGKPPTGKPPTGKPPTGKPPTGKPLTGKPLTGKPLALHTALHGHSSNGNGKLDQERAGPVPRSNGVMEKMVGVTQKDSSCQTPSEQETSEGSGVKASQSVSFSDSTMEHFSRSFKEATVSLVRTTEDLRGDKLSQGGKGSRSAKDRPWAKPAPGGPQGPGGTRSPPYQETDGYCPDLELSDSEPEAKGQRSRQGRVAPGGQAGGDYHKGKQNLGGSSRTSVQR</sequence>
<dbReference type="AlphaFoldDB" id="A0AAN8LZU5"/>
<feature type="compositionally biased region" description="Basic and acidic residues" evidence="7">
    <location>
        <begin position="606"/>
        <end position="615"/>
    </location>
</feature>
<evidence type="ECO:0008006" key="12">
    <source>
        <dbReference type="Google" id="ProtNLM"/>
    </source>
</evidence>
<name>A0AAN8LZU5_9TELE</name>
<evidence type="ECO:0000256" key="3">
    <source>
        <dbReference type="ARBA" id="ARBA00022771"/>
    </source>
</evidence>
<dbReference type="FunFam" id="3.30.40.10:FF:000004">
    <property type="entry name" value="Jade family PHD finger 2"/>
    <property type="match status" value="1"/>
</dbReference>
<dbReference type="InterPro" id="IPR013083">
    <property type="entry name" value="Znf_RING/FYVE/PHD"/>
</dbReference>
<dbReference type="PROSITE" id="PS51805">
    <property type="entry name" value="EPHD"/>
    <property type="match status" value="1"/>
</dbReference>
<evidence type="ECO:0000256" key="1">
    <source>
        <dbReference type="ARBA" id="ARBA00022723"/>
    </source>
</evidence>
<protein>
    <recommendedName>
        <fullName evidence="12">Protein Jade-3</fullName>
    </recommendedName>
</protein>
<dbReference type="Pfam" id="PF13832">
    <property type="entry name" value="zf-HC5HC2H_2"/>
    <property type="match status" value="1"/>
</dbReference>
<evidence type="ECO:0000256" key="6">
    <source>
        <dbReference type="PROSITE-ProRule" id="PRU00146"/>
    </source>
</evidence>
<dbReference type="PANTHER" id="PTHR13793">
    <property type="entry name" value="PHD FINGER PROTEINS"/>
    <property type="match status" value="1"/>
</dbReference>
<evidence type="ECO:0000256" key="2">
    <source>
        <dbReference type="ARBA" id="ARBA00022737"/>
    </source>
</evidence>
<feature type="compositionally biased region" description="Pro residues" evidence="7">
    <location>
        <begin position="506"/>
        <end position="522"/>
    </location>
</feature>
<organism evidence="10 11">
    <name type="scientific">Coregonus suidteri</name>
    <dbReference type="NCBI Taxonomy" id="861788"/>
    <lineage>
        <taxon>Eukaryota</taxon>
        <taxon>Metazoa</taxon>
        <taxon>Chordata</taxon>
        <taxon>Craniata</taxon>
        <taxon>Vertebrata</taxon>
        <taxon>Euteleostomi</taxon>
        <taxon>Actinopterygii</taxon>
        <taxon>Neopterygii</taxon>
        <taxon>Teleostei</taxon>
        <taxon>Protacanthopterygii</taxon>
        <taxon>Salmoniformes</taxon>
        <taxon>Salmonidae</taxon>
        <taxon>Coregoninae</taxon>
        <taxon>Coregonus</taxon>
    </lineage>
</organism>
<dbReference type="PROSITE" id="PS01359">
    <property type="entry name" value="ZF_PHD_1"/>
    <property type="match status" value="1"/>
</dbReference>
<feature type="compositionally biased region" description="Low complexity" evidence="7">
    <location>
        <begin position="494"/>
        <end position="505"/>
    </location>
</feature>
<dbReference type="PANTHER" id="PTHR13793:SF27">
    <property type="entry name" value="PROTEIN JADE-3"/>
    <property type="match status" value="1"/>
</dbReference>
<dbReference type="Gene3D" id="3.30.40.10">
    <property type="entry name" value="Zinc/RING finger domain, C3HC4 (zinc finger)"/>
    <property type="match status" value="2"/>
</dbReference>
<feature type="region of interest" description="Disordered" evidence="7">
    <location>
        <begin position="209"/>
        <end position="245"/>
    </location>
</feature>
<keyword evidence="1" id="KW-0479">Metal-binding</keyword>
<evidence type="ECO:0000259" key="9">
    <source>
        <dbReference type="PROSITE" id="PS51805"/>
    </source>
</evidence>